<dbReference type="PANTHER" id="PTHR10996">
    <property type="entry name" value="2-HYDROXYACID DEHYDROGENASE-RELATED"/>
    <property type="match status" value="1"/>
</dbReference>
<dbReference type="Proteomes" id="UP001497383">
    <property type="component" value="Chromosome 5"/>
</dbReference>
<feature type="domain" description="D-isomer specific 2-hydroxyacid dehydrogenase NAD-binding" evidence="5">
    <location>
        <begin position="192"/>
        <end position="338"/>
    </location>
</feature>
<comment type="similarity">
    <text evidence="3">Belongs to the D-isomer specific 2-hydroxyacid dehydrogenase family.</text>
</comment>
<feature type="domain" description="D-isomer specific 2-hydroxyacid dehydrogenase catalytic" evidence="4">
    <location>
        <begin position="67"/>
        <end position="370"/>
    </location>
</feature>
<protein>
    <recommendedName>
        <fullName evidence="8">D-isomer specific 2-hydroxyacid dehydrogenase NAD-binding domain-containing protein</fullName>
    </recommendedName>
</protein>
<keyword evidence="1 3" id="KW-0560">Oxidoreductase</keyword>
<evidence type="ECO:0000259" key="5">
    <source>
        <dbReference type="Pfam" id="PF02826"/>
    </source>
</evidence>
<name>A0ABP0ZR18_9ASCO</name>
<dbReference type="EMBL" id="OZ022409">
    <property type="protein sequence ID" value="CAK9439911.1"/>
    <property type="molecule type" value="Genomic_DNA"/>
</dbReference>
<reference evidence="6 7" key="1">
    <citation type="submission" date="2024-03" db="EMBL/GenBank/DDBJ databases">
        <authorList>
            <person name="Brejova B."/>
        </authorList>
    </citation>
    <scope>NUCLEOTIDE SEQUENCE [LARGE SCALE GENOMIC DNA]</scope>
    <source>
        <strain evidence="6 7">CBS 14171</strain>
    </source>
</reference>
<dbReference type="Pfam" id="PF02826">
    <property type="entry name" value="2-Hacid_dh_C"/>
    <property type="match status" value="1"/>
</dbReference>
<evidence type="ECO:0008006" key="8">
    <source>
        <dbReference type="Google" id="ProtNLM"/>
    </source>
</evidence>
<dbReference type="PANTHER" id="PTHR10996:SF178">
    <property type="entry name" value="2-HYDROXYACID DEHYDROGENASE YGL185C-RELATED"/>
    <property type="match status" value="1"/>
</dbReference>
<dbReference type="RefSeq" id="XP_066830949.1">
    <property type="nucleotide sequence ID" value="XM_066974186.1"/>
</dbReference>
<keyword evidence="2" id="KW-0520">NAD</keyword>
<dbReference type="Gene3D" id="3.40.50.720">
    <property type="entry name" value="NAD(P)-binding Rossmann-like Domain"/>
    <property type="match status" value="2"/>
</dbReference>
<evidence type="ECO:0000313" key="7">
    <source>
        <dbReference type="Proteomes" id="UP001497383"/>
    </source>
</evidence>
<organism evidence="6 7">
    <name type="scientific">Lodderomyces beijingensis</name>
    <dbReference type="NCBI Taxonomy" id="1775926"/>
    <lineage>
        <taxon>Eukaryota</taxon>
        <taxon>Fungi</taxon>
        <taxon>Dikarya</taxon>
        <taxon>Ascomycota</taxon>
        <taxon>Saccharomycotina</taxon>
        <taxon>Pichiomycetes</taxon>
        <taxon>Debaryomycetaceae</taxon>
        <taxon>Candida/Lodderomyces clade</taxon>
        <taxon>Lodderomyces</taxon>
    </lineage>
</organism>
<proteinExistence type="inferred from homology"/>
<gene>
    <name evidence="6" type="ORF">LODBEIA_P40110</name>
</gene>
<dbReference type="GeneID" id="92209207"/>
<evidence type="ECO:0000313" key="6">
    <source>
        <dbReference type="EMBL" id="CAK9439911.1"/>
    </source>
</evidence>
<dbReference type="SUPFAM" id="SSF52283">
    <property type="entry name" value="Formate/glycerate dehydrogenase catalytic domain-like"/>
    <property type="match status" value="1"/>
</dbReference>
<dbReference type="InterPro" id="IPR006140">
    <property type="entry name" value="D-isomer_DH_NAD-bd"/>
</dbReference>
<dbReference type="SUPFAM" id="SSF51735">
    <property type="entry name" value="NAD(P)-binding Rossmann-fold domains"/>
    <property type="match status" value="1"/>
</dbReference>
<dbReference type="InterPro" id="IPR050223">
    <property type="entry name" value="D-isomer_2-hydroxyacid_DH"/>
</dbReference>
<evidence type="ECO:0000259" key="4">
    <source>
        <dbReference type="Pfam" id="PF00389"/>
    </source>
</evidence>
<dbReference type="InterPro" id="IPR036291">
    <property type="entry name" value="NAD(P)-bd_dom_sf"/>
</dbReference>
<dbReference type="InterPro" id="IPR006139">
    <property type="entry name" value="D-isomer_2_OHA_DH_cat_dom"/>
</dbReference>
<evidence type="ECO:0000256" key="3">
    <source>
        <dbReference type="RuleBase" id="RU003719"/>
    </source>
</evidence>
<sequence length="370" mass="40479">MTKPEVLFVGTLNKDLPQYKSFAAKFNCLDYVLTTREQFQADLATKFSNISAIYGAWLGFLPIGGFRTVLESAAASPPKHLKIIAYCSVGYDHQDAEALAQHDIVMTNVPSDGAANPVADLVVYYAILAFRQFHMYSKPIYNQIPHTIDLRHRLAQGKFDHDRGQSQMSTSEGDGGSRYHFGETINGRANCSPAGHTAAIIGFGKIGQLIGKKLDALGMDIVCIKRTPLTQQDHDHLGYRATYAPHITQTGPVDLIVIACPETPETHHLINSHVIDAMAKPFRLVNIGRGSVVDEDALLQGLKSGKVLFAGLDVFENEPALNLELINRDDVVVTPHIGASTVENFDYTAVKALKNIELVLDGKDAISRVN</sequence>
<evidence type="ECO:0000256" key="1">
    <source>
        <dbReference type="ARBA" id="ARBA00023002"/>
    </source>
</evidence>
<dbReference type="Pfam" id="PF00389">
    <property type="entry name" value="2-Hacid_dh"/>
    <property type="match status" value="1"/>
</dbReference>
<evidence type="ECO:0000256" key="2">
    <source>
        <dbReference type="ARBA" id="ARBA00023027"/>
    </source>
</evidence>
<accession>A0ABP0ZR18</accession>
<keyword evidence="7" id="KW-1185">Reference proteome</keyword>